<dbReference type="OrthoDB" id="3238622at2759"/>
<dbReference type="AlphaFoldDB" id="A0A8H7Y7N9"/>
<dbReference type="Pfam" id="PF00651">
    <property type="entry name" value="BTB"/>
    <property type="match status" value="1"/>
</dbReference>
<evidence type="ECO:0000313" key="2">
    <source>
        <dbReference type="EMBL" id="KAG5172648.1"/>
    </source>
</evidence>
<dbReference type="SUPFAM" id="SSF54695">
    <property type="entry name" value="POZ domain"/>
    <property type="match status" value="1"/>
</dbReference>
<accession>A0A8H7Y7N9</accession>
<proteinExistence type="predicted"/>
<dbReference type="EMBL" id="JAFIQS010000002">
    <property type="protein sequence ID" value="KAG5172648.1"/>
    <property type="molecule type" value="Genomic_DNA"/>
</dbReference>
<reference evidence="2" key="1">
    <citation type="submission" date="2021-02" db="EMBL/GenBank/DDBJ databases">
        <title>Psilocybe cubensis genome.</title>
        <authorList>
            <person name="Mckernan K.J."/>
            <person name="Crawford S."/>
            <person name="Trippe A."/>
            <person name="Kane L.T."/>
            <person name="Mclaughlin S."/>
        </authorList>
    </citation>
    <scope>NUCLEOTIDE SEQUENCE [LARGE SCALE GENOMIC DNA]</scope>
    <source>
        <strain evidence="2">MGC-MH-2018</strain>
    </source>
</reference>
<name>A0A8H7Y7N9_PSICU</name>
<protein>
    <recommendedName>
        <fullName evidence="1">BTB domain-containing protein</fullName>
    </recommendedName>
</protein>
<evidence type="ECO:0000259" key="1">
    <source>
        <dbReference type="PROSITE" id="PS50097"/>
    </source>
</evidence>
<comment type="caution">
    <text evidence="2">The sequence shown here is derived from an EMBL/GenBank/DDBJ whole genome shotgun (WGS) entry which is preliminary data.</text>
</comment>
<sequence length="294" mass="33586">MQLESDNDDCVWAGSLAFLNFHPDFSSPEANVVLAAKNANVYFRVHAHTLKTVSGFFRTMYSLPQSKVTFADIMYLDEDAQILERLFSMACGLPFKEIESYDMLESLLFAAEKYDMPGPMSLLRMFLLTPALDSDPIRLYSSATRYGWKNEGCILSHRTLSLNIHDKRHQSSLRKLSTDALLDLITLHRDRRDGLKECLDSPPFVSGEPSRCIQCETPINYTTWRELKHRIVAEMDLRPLGDTILDTGLCTWPEASACWRAACSNEGCKRLLYDRSETIRVIRECIDKQPKTID</sequence>
<dbReference type="PROSITE" id="PS50097">
    <property type="entry name" value="BTB"/>
    <property type="match status" value="1"/>
</dbReference>
<organism evidence="2">
    <name type="scientific">Psilocybe cubensis</name>
    <name type="common">Psychedelic mushroom</name>
    <name type="synonym">Stropharia cubensis</name>
    <dbReference type="NCBI Taxonomy" id="181762"/>
    <lineage>
        <taxon>Eukaryota</taxon>
        <taxon>Fungi</taxon>
        <taxon>Dikarya</taxon>
        <taxon>Basidiomycota</taxon>
        <taxon>Agaricomycotina</taxon>
        <taxon>Agaricomycetes</taxon>
        <taxon>Agaricomycetidae</taxon>
        <taxon>Agaricales</taxon>
        <taxon>Agaricineae</taxon>
        <taxon>Strophariaceae</taxon>
        <taxon>Psilocybe</taxon>
    </lineage>
</organism>
<dbReference type="Gene3D" id="3.30.710.10">
    <property type="entry name" value="Potassium Channel Kv1.1, Chain A"/>
    <property type="match status" value="1"/>
</dbReference>
<dbReference type="InterPro" id="IPR011333">
    <property type="entry name" value="SKP1/BTB/POZ_sf"/>
</dbReference>
<feature type="domain" description="BTB" evidence="1">
    <location>
        <begin position="30"/>
        <end position="95"/>
    </location>
</feature>
<gene>
    <name evidence="2" type="ORF">JR316_002150</name>
</gene>
<dbReference type="InterPro" id="IPR000210">
    <property type="entry name" value="BTB/POZ_dom"/>
</dbReference>